<gene>
    <name evidence="2" type="ORF">BHYOB78_07650</name>
</gene>
<keyword evidence="2" id="KW-0808">Transferase</keyword>
<accession>A0A3B6W972</accession>
<dbReference type="Gene3D" id="3.40.50.150">
    <property type="entry name" value="Vaccinia Virus protein VP39"/>
    <property type="match status" value="1"/>
</dbReference>
<evidence type="ECO:0000313" key="3">
    <source>
        <dbReference type="Proteomes" id="UP000092328"/>
    </source>
</evidence>
<dbReference type="Proteomes" id="UP000092328">
    <property type="component" value="Chromosome"/>
</dbReference>
<dbReference type="KEGG" id="bhd:BHYOB78_07650"/>
<dbReference type="CDD" id="cd02440">
    <property type="entry name" value="AdoMet_MTases"/>
    <property type="match status" value="1"/>
</dbReference>
<dbReference type="SUPFAM" id="SSF53335">
    <property type="entry name" value="S-adenosyl-L-methionine-dependent methyltransferases"/>
    <property type="match status" value="1"/>
</dbReference>
<keyword evidence="2" id="KW-0489">Methyltransferase</keyword>
<evidence type="ECO:0000313" key="2">
    <source>
        <dbReference type="EMBL" id="ANN63742.1"/>
    </source>
</evidence>
<reference evidence="3" key="1">
    <citation type="journal article" date="2016" name="Genome Announc.">
        <title>Complete Genome Sequence of Brachyspira hyodysenteriae Type Strain B78 (ATCC 27164).</title>
        <authorList>
            <person name="Mirajkar N.S."/>
            <person name="Johnson T.J."/>
            <person name="Gebhart C.J."/>
        </authorList>
    </citation>
    <scope>NUCLEOTIDE SEQUENCE [LARGE SCALE GENOMIC DNA]</scope>
    <source>
        <strain evidence="3">B78</strain>
    </source>
</reference>
<dbReference type="RefSeq" id="WP_020064711.1">
    <property type="nucleotide sequence ID" value="NZ_CP015910.2"/>
</dbReference>
<dbReference type="AlphaFoldDB" id="A0A3B6W972"/>
<dbReference type="InterPro" id="IPR025714">
    <property type="entry name" value="Methyltranfer_dom"/>
</dbReference>
<dbReference type="EMBL" id="CP015910">
    <property type="protein sequence ID" value="ANN63742.1"/>
    <property type="molecule type" value="Genomic_DNA"/>
</dbReference>
<reference evidence="3" key="2">
    <citation type="journal article" date="2017" name="Genome Announc.">
        <title>Correction for Mirajkar et al., Complete Genome Sequence of Brachyspira hyodysenteriae Type Strain B78 (ATCC 27164).</title>
        <authorList>
            <person name="Mirajkar N.S."/>
            <person name="Johnson T.J."/>
            <person name="Gebhart C.J."/>
        </authorList>
    </citation>
    <scope>NUCLEOTIDE SEQUENCE [LARGE SCALE GENOMIC DNA]</scope>
    <source>
        <strain evidence="3">B78</strain>
    </source>
</reference>
<dbReference type="GO" id="GO:0008168">
    <property type="term" value="F:methyltransferase activity"/>
    <property type="evidence" value="ECO:0007669"/>
    <property type="project" value="UniProtKB-KW"/>
</dbReference>
<organism evidence="2 3">
    <name type="scientific">Brachyspira hyodysenteriae ATCC 27164</name>
    <dbReference type="NCBI Taxonomy" id="1266923"/>
    <lineage>
        <taxon>Bacteria</taxon>
        <taxon>Pseudomonadati</taxon>
        <taxon>Spirochaetota</taxon>
        <taxon>Spirochaetia</taxon>
        <taxon>Brachyspirales</taxon>
        <taxon>Brachyspiraceae</taxon>
        <taxon>Brachyspira</taxon>
    </lineage>
</organism>
<proteinExistence type="predicted"/>
<sequence>MYNFEGKNILEIGCGDGTFSLDFAKRNPTTNILATEPSEEAISAAKKLQNDLGINNIAFDVQNVYDMKINSKFDCIVIISVLHHLPDPEKAISIASNYSDNLLIIENNGYAPALKILEKISKYHREHDEKSFTLNRLRLWIKNAGMEIKNYKYIDIVPMFCPNWFAHLLNFIAPIFEKTPVLKRLSCARVVIFSSKN</sequence>
<protein>
    <submittedName>
        <fullName evidence="2">Methyltransferase</fullName>
    </submittedName>
</protein>
<dbReference type="GO" id="GO:0032259">
    <property type="term" value="P:methylation"/>
    <property type="evidence" value="ECO:0007669"/>
    <property type="project" value="UniProtKB-KW"/>
</dbReference>
<feature type="domain" description="Methyltransferase" evidence="1">
    <location>
        <begin position="5"/>
        <end position="98"/>
    </location>
</feature>
<evidence type="ECO:0000259" key="1">
    <source>
        <dbReference type="Pfam" id="PF13847"/>
    </source>
</evidence>
<dbReference type="PANTHER" id="PTHR43861">
    <property type="entry name" value="TRANS-ACONITATE 2-METHYLTRANSFERASE-RELATED"/>
    <property type="match status" value="1"/>
</dbReference>
<dbReference type="InterPro" id="IPR029063">
    <property type="entry name" value="SAM-dependent_MTases_sf"/>
</dbReference>
<name>A0A3B6W972_BRAHO</name>
<dbReference type="Pfam" id="PF13847">
    <property type="entry name" value="Methyltransf_31"/>
    <property type="match status" value="1"/>
</dbReference>
<keyword evidence="3" id="KW-1185">Reference proteome</keyword>